<evidence type="ECO:0008006" key="4">
    <source>
        <dbReference type="Google" id="ProtNLM"/>
    </source>
</evidence>
<protein>
    <recommendedName>
        <fullName evidence="4">Lipoprotein</fullName>
    </recommendedName>
</protein>
<evidence type="ECO:0000313" key="2">
    <source>
        <dbReference type="EMBL" id="QUE52070.1"/>
    </source>
</evidence>
<feature type="chain" id="PRO_5037984473" description="Lipoprotein" evidence="1">
    <location>
        <begin position="26"/>
        <end position="252"/>
    </location>
</feature>
<name>A0A975J125_9BACT</name>
<keyword evidence="3" id="KW-1185">Reference proteome</keyword>
<gene>
    <name evidence="2" type="ORF">KBB96_04070</name>
</gene>
<dbReference type="AlphaFoldDB" id="A0A975J125"/>
<dbReference type="Proteomes" id="UP000676169">
    <property type="component" value="Chromosome"/>
</dbReference>
<dbReference type="EMBL" id="CP073100">
    <property type="protein sequence ID" value="QUE52070.1"/>
    <property type="molecule type" value="Genomic_DNA"/>
</dbReference>
<sequence>MNPRSIFILVPVLGLLLASCKEEQAAPPAVVAPSGMDLPVLKIEPGDYWSYRVRIEIPAGVTGDQAAAVDSTHQRTRTFLGKTPFIPGSPDVDCFEVIAPNSPPMREFVNIFEDRVELRGDWAMKNAESRPIVLPTPVVFFKAGLQAGDTLPMPTGVGVPGSEAVRQRVCAVIGREECVVPAGSFPSVRMLMNGLDGKIETRRTIWFSPGTGIVKEERIRYAEGKVIVKETHELAEKGHKALTERPKAPGPE</sequence>
<proteinExistence type="predicted"/>
<evidence type="ECO:0000313" key="3">
    <source>
        <dbReference type="Proteomes" id="UP000676169"/>
    </source>
</evidence>
<dbReference type="KEGG" id="lamb:KBB96_04070"/>
<accession>A0A975J125</accession>
<keyword evidence="1" id="KW-0732">Signal</keyword>
<dbReference type="Gene3D" id="2.40.360.20">
    <property type="match status" value="1"/>
</dbReference>
<organism evidence="2 3">
    <name type="scientific">Luteolibacter ambystomatis</name>
    <dbReference type="NCBI Taxonomy" id="2824561"/>
    <lineage>
        <taxon>Bacteria</taxon>
        <taxon>Pseudomonadati</taxon>
        <taxon>Verrucomicrobiota</taxon>
        <taxon>Verrucomicrobiia</taxon>
        <taxon>Verrucomicrobiales</taxon>
        <taxon>Verrucomicrobiaceae</taxon>
        <taxon>Luteolibacter</taxon>
    </lineage>
</organism>
<feature type="signal peptide" evidence="1">
    <location>
        <begin position="1"/>
        <end position="25"/>
    </location>
</feature>
<dbReference type="PROSITE" id="PS51257">
    <property type="entry name" value="PROKAR_LIPOPROTEIN"/>
    <property type="match status" value="1"/>
</dbReference>
<dbReference type="RefSeq" id="WP_211632586.1">
    <property type="nucleotide sequence ID" value="NZ_CP073100.1"/>
</dbReference>
<reference evidence="2" key="1">
    <citation type="submission" date="2021-04" db="EMBL/GenBank/DDBJ databases">
        <title>Luteolibacter sp. 32A isolated from the skin of an Anderson's salamander (Ambystoma andersonii).</title>
        <authorList>
            <person name="Spergser J."/>
            <person name="Busse H.-J."/>
        </authorList>
    </citation>
    <scope>NUCLEOTIDE SEQUENCE</scope>
    <source>
        <strain evidence="2">32A</strain>
    </source>
</reference>
<evidence type="ECO:0000256" key="1">
    <source>
        <dbReference type="SAM" id="SignalP"/>
    </source>
</evidence>